<dbReference type="GO" id="GO:0003677">
    <property type="term" value="F:DNA binding"/>
    <property type="evidence" value="ECO:0007669"/>
    <property type="project" value="UniProtKB-KW"/>
</dbReference>
<dbReference type="SMART" id="SM00345">
    <property type="entry name" value="HTH_GNTR"/>
    <property type="match status" value="1"/>
</dbReference>
<dbReference type="CDD" id="cd07377">
    <property type="entry name" value="WHTH_GntR"/>
    <property type="match status" value="1"/>
</dbReference>
<evidence type="ECO:0000313" key="6">
    <source>
        <dbReference type="Proteomes" id="UP000006919"/>
    </source>
</evidence>
<reference evidence="5 6" key="1">
    <citation type="journal article" date="2011" name="J. Bacteriol.">
        <title>Complete genome of the cellulolytic ruminal bacterium Ruminococcus albus 7.</title>
        <authorList>
            <person name="Suen G."/>
            <person name="Stevenson D.M."/>
            <person name="Bruce D.C."/>
            <person name="Chertkov O."/>
            <person name="Copeland A."/>
            <person name="Cheng J.F."/>
            <person name="Detter C."/>
            <person name="Detter J.C."/>
            <person name="Goodwin L.A."/>
            <person name="Han C.S."/>
            <person name="Hauser L.J."/>
            <person name="Ivanova N.N."/>
            <person name="Kyrpides N.C."/>
            <person name="Land M.L."/>
            <person name="Lapidus A."/>
            <person name="Lucas S."/>
            <person name="Ovchinnikova G."/>
            <person name="Pitluck S."/>
            <person name="Tapia R."/>
            <person name="Woyke T."/>
            <person name="Boyum J."/>
            <person name="Mead D."/>
            <person name="Weimer P.J."/>
        </authorList>
    </citation>
    <scope>NUCLEOTIDE SEQUENCE [LARGE SCALE GENOMIC DNA]</scope>
    <source>
        <strain evidence="6">ATCC 27210 / DSM 20455 / JCM 14654 / NCDO 2250 / 7</strain>
    </source>
</reference>
<dbReference type="OrthoDB" id="9801546at2"/>
<dbReference type="HOGENOM" id="CLU_017584_10_4_9"/>
<proteinExistence type="predicted"/>
<dbReference type="Gene3D" id="1.10.10.10">
    <property type="entry name" value="Winged helix-like DNA-binding domain superfamily/Winged helix DNA-binding domain"/>
    <property type="match status" value="1"/>
</dbReference>
<evidence type="ECO:0000256" key="3">
    <source>
        <dbReference type="ARBA" id="ARBA00023163"/>
    </source>
</evidence>
<accession>E6UFG7</accession>
<evidence type="ECO:0000313" key="5">
    <source>
        <dbReference type="EMBL" id="ADU21871.1"/>
    </source>
</evidence>
<feature type="domain" description="HTH gntR-type" evidence="4">
    <location>
        <begin position="11"/>
        <end position="79"/>
    </location>
</feature>
<dbReference type="Proteomes" id="UP000006919">
    <property type="component" value="Chromosome"/>
</dbReference>
<dbReference type="PANTHER" id="PTHR38445">
    <property type="entry name" value="HTH-TYPE TRANSCRIPTIONAL REPRESSOR YTRA"/>
    <property type="match status" value="1"/>
</dbReference>
<evidence type="ECO:0000259" key="4">
    <source>
        <dbReference type="PROSITE" id="PS50949"/>
    </source>
</evidence>
<dbReference type="InterPro" id="IPR000524">
    <property type="entry name" value="Tscrpt_reg_HTH_GntR"/>
</dbReference>
<keyword evidence="1" id="KW-0805">Transcription regulation</keyword>
<dbReference type="PROSITE" id="PS50949">
    <property type="entry name" value="HTH_GNTR"/>
    <property type="match status" value="1"/>
</dbReference>
<protein>
    <submittedName>
        <fullName evidence="5">Transcriptional regulator, GntR family</fullName>
    </submittedName>
</protein>
<dbReference type="InterPro" id="IPR036390">
    <property type="entry name" value="WH_DNA-bd_sf"/>
</dbReference>
<gene>
    <name evidence="5" type="ordered locus">Rumal_1357</name>
</gene>
<evidence type="ECO:0000256" key="1">
    <source>
        <dbReference type="ARBA" id="ARBA00023015"/>
    </source>
</evidence>
<keyword evidence="2" id="KW-0238">DNA-binding</keyword>
<dbReference type="PANTHER" id="PTHR38445:SF7">
    <property type="entry name" value="GNTR-FAMILY TRANSCRIPTIONAL REGULATOR"/>
    <property type="match status" value="1"/>
</dbReference>
<dbReference type="GO" id="GO:0003700">
    <property type="term" value="F:DNA-binding transcription factor activity"/>
    <property type="evidence" value="ECO:0007669"/>
    <property type="project" value="InterPro"/>
</dbReference>
<dbReference type="AlphaFoldDB" id="E6UFG7"/>
<name>E6UFG7_RUMA7</name>
<dbReference type="InterPro" id="IPR036388">
    <property type="entry name" value="WH-like_DNA-bd_sf"/>
</dbReference>
<dbReference type="eggNOG" id="COG1725">
    <property type="taxonomic scope" value="Bacteria"/>
</dbReference>
<dbReference type="SUPFAM" id="SSF46785">
    <property type="entry name" value="Winged helix' DNA-binding domain"/>
    <property type="match status" value="1"/>
</dbReference>
<organism evidence="5 6">
    <name type="scientific">Ruminococcus albus (strain ATCC 27210 / DSM 20455 / JCM 14654 / NCDO 2250 / 7)</name>
    <dbReference type="NCBI Taxonomy" id="697329"/>
    <lineage>
        <taxon>Bacteria</taxon>
        <taxon>Bacillati</taxon>
        <taxon>Bacillota</taxon>
        <taxon>Clostridia</taxon>
        <taxon>Eubacteriales</taxon>
        <taxon>Oscillospiraceae</taxon>
        <taxon>Ruminococcus</taxon>
    </lineage>
</organism>
<dbReference type="RefSeq" id="WP_013498040.1">
    <property type="nucleotide sequence ID" value="NC_014833.1"/>
</dbReference>
<dbReference type="Pfam" id="PF00392">
    <property type="entry name" value="GntR"/>
    <property type="match status" value="1"/>
</dbReference>
<dbReference type="EMBL" id="CP002403">
    <property type="protein sequence ID" value="ADU21871.1"/>
    <property type="molecule type" value="Genomic_DNA"/>
</dbReference>
<evidence type="ECO:0000256" key="2">
    <source>
        <dbReference type="ARBA" id="ARBA00023125"/>
    </source>
</evidence>
<dbReference type="KEGG" id="ral:Rumal_1357"/>
<dbReference type="STRING" id="697329.Rumal_1357"/>
<keyword evidence="3" id="KW-0804">Transcription</keyword>
<sequence length="124" mass="13715">MDIIISNSTGEPIYEQIVSQIKAQIMSGELKAGDALPSMRALAQALRISVITTKRAYEELERDGFIESYTGKGSFVKTQNAELLKEEYLRKVEALLGEACDTAKMCDISLEEMISIVEMIYGGN</sequence>